<accession>A0AAD5CT63</accession>
<feature type="non-terminal residue" evidence="3">
    <location>
        <position position="1"/>
    </location>
</feature>
<comment type="caution">
    <text evidence="3">The sequence shown here is derived from an EMBL/GenBank/DDBJ whole genome shotgun (WGS) entry which is preliminary data.</text>
</comment>
<organism evidence="3 4">
    <name type="scientific">Ambrosia artemisiifolia</name>
    <name type="common">Common ragweed</name>
    <dbReference type="NCBI Taxonomy" id="4212"/>
    <lineage>
        <taxon>Eukaryota</taxon>
        <taxon>Viridiplantae</taxon>
        <taxon>Streptophyta</taxon>
        <taxon>Embryophyta</taxon>
        <taxon>Tracheophyta</taxon>
        <taxon>Spermatophyta</taxon>
        <taxon>Magnoliopsida</taxon>
        <taxon>eudicotyledons</taxon>
        <taxon>Gunneridae</taxon>
        <taxon>Pentapetalae</taxon>
        <taxon>asterids</taxon>
        <taxon>campanulids</taxon>
        <taxon>Asterales</taxon>
        <taxon>Asteraceae</taxon>
        <taxon>Asteroideae</taxon>
        <taxon>Heliantheae alliance</taxon>
        <taxon>Heliantheae</taxon>
        <taxon>Ambrosia</taxon>
    </lineage>
</organism>
<gene>
    <name evidence="3" type="ORF">M8C21_017584</name>
</gene>
<name>A0AAD5CT63_AMBAR</name>
<keyword evidence="1" id="KW-0472">Membrane</keyword>
<dbReference type="PANTHER" id="PTHR48040:SF65">
    <property type="entry name" value="AAA+ ATPASE DOMAIN, PLANT PDR ABC TRANSPORTER ASSOCIATED, ABC TRANSPORTER, G1"/>
    <property type="match status" value="1"/>
</dbReference>
<proteinExistence type="predicted"/>
<evidence type="ECO:0000313" key="4">
    <source>
        <dbReference type="Proteomes" id="UP001206925"/>
    </source>
</evidence>
<reference evidence="3" key="1">
    <citation type="submission" date="2022-06" db="EMBL/GenBank/DDBJ databases">
        <title>Uncovering the hologenomic basis of an extraordinary plant invasion.</title>
        <authorList>
            <person name="Bieker V.C."/>
            <person name="Martin M.D."/>
            <person name="Gilbert T."/>
            <person name="Hodgins K."/>
            <person name="Battlay P."/>
            <person name="Petersen B."/>
            <person name="Wilson J."/>
        </authorList>
    </citation>
    <scope>NUCLEOTIDE SEQUENCE</scope>
    <source>
        <strain evidence="3">AA19_3_7</strain>
        <tissue evidence="3">Leaf</tissue>
    </source>
</reference>
<evidence type="ECO:0000256" key="1">
    <source>
        <dbReference type="SAM" id="Phobius"/>
    </source>
</evidence>
<evidence type="ECO:0000313" key="3">
    <source>
        <dbReference type="EMBL" id="KAI7746835.1"/>
    </source>
</evidence>
<dbReference type="Pfam" id="PF08370">
    <property type="entry name" value="PDR_assoc"/>
    <property type="match status" value="1"/>
</dbReference>
<feature type="transmembrane region" description="Helical" evidence="1">
    <location>
        <begin position="29"/>
        <end position="52"/>
    </location>
</feature>
<keyword evidence="1" id="KW-0812">Transmembrane</keyword>
<dbReference type="InterPro" id="IPR013581">
    <property type="entry name" value="PDR_assoc"/>
</dbReference>
<dbReference type="AlphaFoldDB" id="A0AAD5CT63"/>
<feature type="domain" description="Plant PDR ABC transporter associated" evidence="2">
    <location>
        <begin position="27"/>
        <end position="55"/>
    </location>
</feature>
<keyword evidence="1" id="KW-1133">Transmembrane helix</keyword>
<dbReference type="EMBL" id="JAMZMK010006887">
    <property type="protein sequence ID" value="KAI7746835.1"/>
    <property type="molecule type" value="Genomic_DNA"/>
</dbReference>
<protein>
    <recommendedName>
        <fullName evidence="2">Plant PDR ABC transporter associated domain-containing protein</fullName>
    </recommendedName>
</protein>
<evidence type="ECO:0000259" key="2">
    <source>
        <dbReference type="Pfam" id="PF08370"/>
    </source>
</evidence>
<dbReference type="Proteomes" id="UP001206925">
    <property type="component" value="Unassembled WGS sequence"/>
</dbReference>
<keyword evidence="4" id="KW-1185">Reference proteome</keyword>
<sequence>MPNEARVNVPDLNGTTIGKQSYGILLYEIAVVALLGFIFVLNLCFALSLAFLDQATVSMEEESFSAVELLSMRKEFIDERTQNKKQMILLFEPHSVTSHDIKYLVDMTQEVKDQGMGENLDRLLLLKGVSGAFRPIIHVAEHKR</sequence>
<dbReference type="PANTHER" id="PTHR48040">
    <property type="entry name" value="PLEIOTROPIC DRUG RESISTANCE PROTEIN 1-LIKE ISOFORM X1"/>
    <property type="match status" value="1"/>
</dbReference>